<keyword evidence="2" id="KW-1185">Reference proteome</keyword>
<sequence length="564" mass="64966">MAQLPAQFEHCARICILVQSPHRFYKNGDKHICRGGFAYAFDPQTSNTDHPWRASYRCLMSADYLSNCRSRIRTTGQWELDNGGKKYQWGIFRKYNHNHGPNYLDTRCSTSQNRLAIIKDEELERRLFSRLSEDFSDESIDHTSLTEIAQIPADERIVHAKFVATSKYLSTEPVKQMMREDSFSIKRSFNGLQNLCQQAPVGIVTHESDYKLLGNVRLSELDLLFITGPECRRRQQLVDSFLSRFSPISRCSVPSNNIHSLLHFITQATHTPHNEYEDRLWTASENLFRNRGNAGRFEHLDSRVEFLGQNIDLFCCSILPCLDFSEWNSKSIKLLLFDLCQIYLDKLTGYSKANVSTSIGTIVQSLRADVKTQVLNKLSRRIAKLHENTDQLLGSAFEILQMLTRFAFFDAGYCLRAVHLVFQKALEIVGKENENHMDTKRMRVEEDSMETNYDDLNEVKATFALLPRFFCSLLEKPAELYLATQLLDLCVQNSKLRGYDLETLNDLKKTINETMSHLRGSSRLNDIVINAASDTEHKIKMAIIKKKTTLNDFNNDSIDEIFVN</sequence>
<dbReference type="Proteomes" id="UP001201812">
    <property type="component" value="Unassembled WGS sequence"/>
</dbReference>
<protein>
    <submittedName>
        <fullName evidence="1">Uncharacterized protein</fullName>
    </submittedName>
</protein>
<gene>
    <name evidence="1" type="ORF">DdX_04645</name>
</gene>
<accession>A0AAD4RBA2</accession>
<dbReference type="EMBL" id="JAKKPZ010000004">
    <property type="protein sequence ID" value="KAI1722332.1"/>
    <property type="molecule type" value="Genomic_DNA"/>
</dbReference>
<organism evidence="1 2">
    <name type="scientific">Ditylenchus destructor</name>
    <dbReference type="NCBI Taxonomy" id="166010"/>
    <lineage>
        <taxon>Eukaryota</taxon>
        <taxon>Metazoa</taxon>
        <taxon>Ecdysozoa</taxon>
        <taxon>Nematoda</taxon>
        <taxon>Chromadorea</taxon>
        <taxon>Rhabditida</taxon>
        <taxon>Tylenchina</taxon>
        <taxon>Tylenchomorpha</taxon>
        <taxon>Sphaerularioidea</taxon>
        <taxon>Anguinidae</taxon>
        <taxon>Anguininae</taxon>
        <taxon>Ditylenchus</taxon>
    </lineage>
</organism>
<reference evidence="1" key="1">
    <citation type="submission" date="2022-01" db="EMBL/GenBank/DDBJ databases">
        <title>Genome Sequence Resource for Two Populations of Ditylenchus destructor, the Migratory Endoparasitic Phytonematode.</title>
        <authorList>
            <person name="Zhang H."/>
            <person name="Lin R."/>
            <person name="Xie B."/>
        </authorList>
    </citation>
    <scope>NUCLEOTIDE SEQUENCE</scope>
    <source>
        <strain evidence="1">BazhouSP</strain>
    </source>
</reference>
<name>A0AAD4RBA2_9BILA</name>
<proteinExistence type="predicted"/>
<evidence type="ECO:0000313" key="2">
    <source>
        <dbReference type="Proteomes" id="UP001201812"/>
    </source>
</evidence>
<evidence type="ECO:0000313" key="1">
    <source>
        <dbReference type="EMBL" id="KAI1722332.1"/>
    </source>
</evidence>
<dbReference type="AlphaFoldDB" id="A0AAD4RBA2"/>
<comment type="caution">
    <text evidence="1">The sequence shown here is derived from an EMBL/GenBank/DDBJ whole genome shotgun (WGS) entry which is preliminary data.</text>
</comment>